<reference evidence="3 4" key="1">
    <citation type="submission" date="2014-02" db="EMBL/GenBank/DDBJ databases">
        <title>Transposable element dynamics among asymbiotic and ectomycorrhizal Amanita fungi.</title>
        <authorList>
            <consortium name="DOE Joint Genome Institute"/>
            <person name="Hess J."/>
            <person name="Skrede I."/>
            <person name="Wolfe B."/>
            <person name="LaButti K."/>
            <person name="Ohm R.A."/>
            <person name="Grigoriev I.V."/>
            <person name="Pringle A."/>
        </authorList>
    </citation>
    <scope>NUCLEOTIDE SEQUENCE [LARGE SCALE GENOMIC DNA]</scope>
    <source>
        <strain evidence="3 4">SKay4041</strain>
    </source>
</reference>
<sequence length="293" mass="33011">MSAWIDFDTEDFDTISPQLNGQPVLRRRKPRKDSSATDADTIYQKHHHHRVSAWYAHSKRFALDTHRDSTRSFEYQRPRHSACLHYDSTPDRPGLSSDLVSFIYETVQYLQKAAQHGRDRGRGHLFSPARAFWFCAPLMIFLELLALVWLGIRNILRDYEAGGVLEKLVRGIQGFVIGVDKPFYYDHSDNMSKVPVRSTTMMLVIGFAVCVISVCLGLLLLRATLWALQGALEAFCDVDLGKFYLAWIGADEAVGNNGVLLKNDIVDSASGVTHAAPMSPCRVRSHDAMPKLD</sequence>
<organism evidence="3 4">
    <name type="scientific">Amanita thiersii Skay4041</name>
    <dbReference type="NCBI Taxonomy" id="703135"/>
    <lineage>
        <taxon>Eukaryota</taxon>
        <taxon>Fungi</taxon>
        <taxon>Dikarya</taxon>
        <taxon>Basidiomycota</taxon>
        <taxon>Agaricomycotina</taxon>
        <taxon>Agaricomycetes</taxon>
        <taxon>Agaricomycetidae</taxon>
        <taxon>Agaricales</taxon>
        <taxon>Pluteineae</taxon>
        <taxon>Amanitaceae</taxon>
        <taxon>Amanita</taxon>
    </lineage>
</organism>
<evidence type="ECO:0000313" key="3">
    <source>
        <dbReference type="EMBL" id="PFH53534.1"/>
    </source>
</evidence>
<gene>
    <name evidence="3" type="ORF">AMATHDRAFT_1188</name>
</gene>
<keyword evidence="2" id="KW-0472">Membrane</keyword>
<evidence type="ECO:0000256" key="2">
    <source>
        <dbReference type="SAM" id="Phobius"/>
    </source>
</evidence>
<keyword evidence="2" id="KW-1133">Transmembrane helix</keyword>
<dbReference type="EMBL" id="KZ301973">
    <property type="protein sequence ID" value="PFH53534.1"/>
    <property type="molecule type" value="Genomic_DNA"/>
</dbReference>
<dbReference type="AlphaFoldDB" id="A0A2A9NVX1"/>
<keyword evidence="2" id="KW-0812">Transmembrane</keyword>
<accession>A0A2A9NVX1</accession>
<protein>
    <submittedName>
        <fullName evidence="3">Uncharacterized protein</fullName>
    </submittedName>
</protein>
<name>A0A2A9NVX1_9AGAR</name>
<feature type="transmembrane region" description="Helical" evidence="2">
    <location>
        <begin position="201"/>
        <end position="221"/>
    </location>
</feature>
<feature type="region of interest" description="Disordered" evidence="1">
    <location>
        <begin position="16"/>
        <end position="42"/>
    </location>
</feature>
<feature type="transmembrane region" description="Helical" evidence="2">
    <location>
        <begin position="131"/>
        <end position="152"/>
    </location>
</feature>
<proteinExistence type="predicted"/>
<evidence type="ECO:0000256" key="1">
    <source>
        <dbReference type="SAM" id="MobiDB-lite"/>
    </source>
</evidence>
<dbReference type="Proteomes" id="UP000242287">
    <property type="component" value="Unassembled WGS sequence"/>
</dbReference>
<evidence type="ECO:0000313" key="4">
    <source>
        <dbReference type="Proteomes" id="UP000242287"/>
    </source>
</evidence>
<keyword evidence="4" id="KW-1185">Reference proteome</keyword>